<dbReference type="GO" id="GO:0046872">
    <property type="term" value="F:metal ion binding"/>
    <property type="evidence" value="ECO:0007669"/>
    <property type="project" value="UniProtKB-KW"/>
</dbReference>
<dbReference type="EMBL" id="JAAQHG020000082">
    <property type="protein sequence ID" value="KAL1582000.1"/>
    <property type="molecule type" value="Genomic_DNA"/>
</dbReference>
<dbReference type="GO" id="GO:0070813">
    <property type="term" value="P:hydrogen sulfide metabolic process"/>
    <property type="evidence" value="ECO:0007669"/>
    <property type="project" value="TreeGrafter"/>
</dbReference>
<dbReference type="Proteomes" id="UP000803884">
    <property type="component" value="Unassembled WGS sequence"/>
</dbReference>
<dbReference type="InterPro" id="IPR044528">
    <property type="entry name" value="POD-like_MBL-fold"/>
</dbReference>
<name>A0AB34KAN5_9PEZI</name>
<reference evidence="3 4" key="1">
    <citation type="journal article" date="2020" name="Microbiol. Resour. Announc.">
        <title>Draft Genome Sequence of a Cladosporium Species Isolated from the Mesophotic Ascidian Didemnum maculosum.</title>
        <authorList>
            <person name="Gioti A."/>
            <person name="Siaperas R."/>
            <person name="Nikolaivits E."/>
            <person name="Le Goff G."/>
            <person name="Ouazzani J."/>
            <person name="Kotoulas G."/>
            <person name="Topakas E."/>
        </authorList>
    </citation>
    <scope>NUCLEOTIDE SEQUENCE [LARGE SCALE GENOMIC DNA]</scope>
    <source>
        <strain evidence="3 4">TM138-S3</strain>
    </source>
</reference>
<proteinExistence type="predicted"/>
<dbReference type="InterPro" id="IPR001279">
    <property type="entry name" value="Metallo-B-lactamas"/>
</dbReference>
<dbReference type="GeneID" id="96010749"/>
<evidence type="ECO:0000259" key="2">
    <source>
        <dbReference type="SMART" id="SM00849"/>
    </source>
</evidence>
<gene>
    <name evidence="3" type="ORF">WHR41_09307</name>
</gene>
<protein>
    <recommendedName>
        <fullName evidence="2">Metallo-beta-lactamase domain-containing protein</fullName>
    </recommendedName>
</protein>
<dbReference type="GO" id="GO:0050313">
    <property type="term" value="F:sulfur dioxygenase activity"/>
    <property type="evidence" value="ECO:0007669"/>
    <property type="project" value="InterPro"/>
</dbReference>
<dbReference type="GO" id="GO:0006749">
    <property type="term" value="P:glutathione metabolic process"/>
    <property type="evidence" value="ECO:0007669"/>
    <property type="project" value="InterPro"/>
</dbReference>
<dbReference type="SMART" id="SM00849">
    <property type="entry name" value="Lactamase_B"/>
    <property type="match status" value="1"/>
</dbReference>
<evidence type="ECO:0000313" key="3">
    <source>
        <dbReference type="EMBL" id="KAL1582000.1"/>
    </source>
</evidence>
<dbReference type="PANTHER" id="PTHR43084:SF1">
    <property type="entry name" value="PERSULFIDE DIOXYGENASE ETHE1, MITOCHONDRIAL"/>
    <property type="match status" value="1"/>
</dbReference>
<dbReference type="RefSeq" id="XP_069225107.1">
    <property type="nucleotide sequence ID" value="XM_069377911.1"/>
</dbReference>
<feature type="domain" description="Metallo-beta-lactamase" evidence="2">
    <location>
        <begin position="34"/>
        <end position="228"/>
    </location>
</feature>
<dbReference type="SUPFAM" id="SSF56281">
    <property type="entry name" value="Metallo-hydrolase/oxidoreductase"/>
    <property type="match status" value="1"/>
</dbReference>
<comment type="caution">
    <text evidence="3">The sequence shown here is derived from an EMBL/GenBank/DDBJ whole genome shotgun (WGS) entry which is preliminary data.</text>
</comment>
<evidence type="ECO:0000256" key="1">
    <source>
        <dbReference type="ARBA" id="ARBA00022723"/>
    </source>
</evidence>
<dbReference type="PANTHER" id="PTHR43084">
    <property type="entry name" value="PERSULFIDE DIOXYGENASE ETHE1"/>
    <property type="match status" value="1"/>
</dbReference>
<evidence type="ECO:0000313" key="4">
    <source>
        <dbReference type="Proteomes" id="UP000803884"/>
    </source>
</evidence>
<keyword evidence="4" id="KW-1185">Reference proteome</keyword>
<organism evidence="3 4">
    <name type="scientific">Cladosporium halotolerans</name>
    <dbReference type="NCBI Taxonomy" id="1052096"/>
    <lineage>
        <taxon>Eukaryota</taxon>
        <taxon>Fungi</taxon>
        <taxon>Dikarya</taxon>
        <taxon>Ascomycota</taxon>
        <taxon>Pezizomycotina</taxon>
        <taxon>Dothideomycetes</taxon>
        <taxon>Dothideomycetidae</taxon>
        <taxon>Cladosporiales</taxon>
        <taxon>Cladosporiaceae</taxon>
        <taxon>Cladosporium</taxon>
    </lineage>
</organism>
<dbReference type="Pfam" id="PF00753">
    <property type="entry name" value="Lactamase_B"/>
    <property type="match status" value="1"/>
</dbReference>
<dbReference type="Gene3D" id="3.60.15.10">
    <property type="entry name" value="Ribonuclease Z/Hydroxyacylglutathione hydrolase-like"/>
    <property type="match status" value="1"/>
</dbReference>
<dbReference type="CDD" id="cd07724">
    <property type="entry name" value="POD-like_MBL-fold"/>
    <property type="match status" value="1"/>
</dbReference>
<dbReference type="InterPro" id="IPR051682">
    <property type="entry name" value="Mito_Persulfide_Diox"/>
</dbReference>
<dbReference type="InterPro" id="IPR036866">
    <property type="entry name" value="RibonucZ/Hydroxyglut_hydro"/>
</dbReference>
<dbReference type="AlphaFoldDB" id="A0AB34KAN5"/>
<keyword evidence="1" id="KW-0479">Metal-binding</keyword>
<sequence>MDRAELVFDAPNSVHTEITTPMATVDSVHHPKTGTWQYIVADPNTLDAVIIDPVMDFDAATRTVTTETADRLVSLVKKKGYRIVHILETHVHADHVTAASYLQSVLEPHQACRPAVCIGRRIRDAQQFFGPKYGVPSAELSSAFDRLLEDDEVFPIGELEARIVHLPGHTADHVGYIIGENVFCGDSVLNADLGTARCDFPGGSSKALYKSTRKLLGLPSRHKLWTGHDDPSAAERRCPVPYMSVEEQRQGNRHVHEHVTEQAFQQMRDERDAGLGDPELLHASLQINMRGGRLPKPTPQGEYYLRLPQLGFGDCYAEHAAKRWCHV</sequence>
<accession>A0AB34KAN5</accession>